<accession>A0AAF0V6E4</accession>
<evidence type="ECO:0000313" key="2">
    <source>
        <dbReference type="Proteomes" id="UP001234989"/>
    </source>
</evidence>
<organism evidence="1 2">
    <name type="scientific">Solanum verrucosum</name>
    <dbReference type="NCBI Taxonomy" id="315347"/>
    <lineage>
        <taxon>Eukaryota</taxon>
        <taxon>Viridiplantae</taxon>
        <taxon>Streptophyta</taxon>
        <taxon>Embryophyta</taxon>
        <taxon>Tracheophyta</taxon>
        <taxon>Spermatophyta</taxon>
        <taxon>Magnoliopsida</taxon>
        <taxon>eudicotyledons</taxon>
        <taxon>Gunneridae</taxon>
        <taxon>Pentapetalae</taxon>
        <taxon>asterids</taxon>
        <taxon>lamiids</taxon>
        <taxon>Solanales</taxon>
        <taxon>Solanaceae</taxon>
        <taxon>Solanoideae</taxon>
        <taxon>Solaneae</taxon>
        <taxon>Solanum</taxon>
    </lineage>
</organism>
<dbReference type="Proteomes" id="UP001234989">
    <property type="component" value="Chromosome 12"/>
</dbReference>
<name>A0AAF0V6E4_SOLVR</name>
<gene>
    <name evidence="1" type="ORF">MTR67_051549</name>
</gene>
<dbReference type="EMBL" id="CP133623">
    <property type="protein sequence ID" value="WMV58164.1"/>
    <property type="molecule type" value="Genomic_DNA"/>
</dbReference>
<reference evidence="1" key="1">
    <citation type="submission" date="2023-08" db="EMBL/GenBank/DDBJ databases">
        <title>A de novo genome assembly of Solanum verrucosum Schlechtendal, a Mexican diploid species geographically isolated from the other diploid A-genome species in potato relatives.</title>
        <authorList>
            <person name="Hosaka K."/>
        </authorList>
    </citation>
    <scope>NUCLEOTIDE SEQUENCE</scope>
    <source>
        <tissue evidence="1">Young leaves</tissue>
    </source>
</reference>
<sequence>MVQIDSTKSPGPEGYDNGFYKATWSLVGEDVTNAEQEYFQNIMEYLSRTLQTMSGLPDFRFHPMCKKLQLTHLIFVDDIMIFCKGNVASVSRLMEALAHFNVATGLEANLDKSSIFLAGVDEDTKRKILTRTRFSVALILPQSILKKRGGSYWNIASVGQLIWQIIENKESLWVQLVHGIYIKDDASIWTHKAPLDCRCELERFSPGFVGSYEVLSGVGKGACELECLNDNISSLEVPVAVLDRQVKK</sequence>
<dbReference type="AlphaFoldDB" id="A0AAF0V6E4"/>
<evidence type="ECO:0000313" key="1">
    <source>
        <dbReference type="EMBL" id="WMV58164.1"/>
    </source>
</evidence>
<proteinExistence type="predicted"/>
<protein>
    <recommendedName>
        <fullName evidence="3">Reverse transcriptase domain-containing protein</fullName>
    </recommendedName>
</protein>
<evidence type="ECO:0008006" key="3">
    <source>
        <dbReference type="Google" id="ProtNLM"/>
    </source>
</evidence>
<keyword evidence="2" id="KW-1185">Reference proteome</keyword>